<feature type="domain" description="Knr4/Smi1-like" evidence="1">
    <location>
        <begin position="6"/>
        <end position="136"/>
    </location>
</feature>
<evidence type="ECO:0000313" key="2">
    <source>
        <dbReference type="EMBL" id="MBC3907965.1"/>
    </source>
</evidence>
<keyword evidence="3" id="KW-1185">Reference proteome</keyword>
<dbReference type="Pfam" id="PF09346">
    <property type="entry name" value="SMI1_KNR4"/>
    <property type="match status" value="1"/>
</dbReference>
<comment type="caution">
    <text evidence="2">The sequence shown here is derived from an EMBL/GenBank/DDBJ whole genome shotgun (WGS) entry which is preliminary data.</text>
</comment>
<reference evidence="2 3" key="1">
    <citation type="submission" date="2020-08" db="EMBL/GenBank/DDBJ databases">
        <title>Novel species isolated from subtropical streams in China.</title>
        <authorList>
            <person name="Lu H."/>
        </authorList>
    </citation>
    <scope>NUCLEOTIDE SEQUENCE [LARGE SCALE GENOMIC DNA]</scope>
    <source>
        <strain evidence="2 3">NL8W</strain>
    </source>
</reference>
<organism evidence="2 3">
    <name type="scientific">Undibacterium umbellatum</name>
    <dbReference type="NCBI Taxonomy" id="2762300"/>
    <lineage>
        <taxon>Bacteria</taxon>
        <taxon>Pseudomonadati</taxon>
        <taxon>Pseudomonadota</taxon>
        <taxon>Betaproteobacteria</taxon>
        <taxon>Burkholderiales</taxon>
        <taxon>Oxalobacteraceae</taxon>
        <taxon>Undibacterium</taxon>
    </lineage>
</organism>
<dbReference type="SUPFAM" id="SSF160631">
    <property type="entry name" value="SMI1/KNR4-like"/>
    <property type="match status" value="1"/>
</dbReference>
<name>A0ABR6Z894_9BURK</name>
<evidence type="ECO:0000259" key="1">
    <source>
        <dbReference type="Pfam" id="PF09346"/>
    </source>
</evidence>
<gene>
    <name evidence="2" type="ORF">H8L47_10330</name>
</gene>
<accession>A0ABR6Z894</accession>
<evidence type="ECO:0000313" key="3">
    <source>
        <dbReference type="Proteomes" id="UP000646911"/>
    </source>
</evidence>
<proteinExistence type="predicted"/>
<dbReference type="InterPro" id="IPR018958">
    <property type="entry name" value="Knr4/Smi1-like_dom"/>
</dbReference>
<dbReference type="EMBL" id="JACOFX010000004">
    <property type="protein sequence ID" value="MBC3907965.1"/>
    <property type="molecule type" value="Genomic_DNA"/>
</dbReference>
<dbReference type="InterPro" id="IPR037883">
    <property type="entry name" value="Knr4/Smi1-like_sf"/>
</dbReference>
<dbReference type="Proteomes" id="UP000646911">
    <property type="component" value="Unassembled WGS sequence"/>
</dbReference>
<protein>
    <submittedName>
        <fullName evidence="2">SMI1/KNR4 family protein</fullName>
    </submittedName>
</protein>
<sequence>MKNILEEVSTLAQAAHIELPPLLQALYRDGLTSYGKDRADWQANWEHYLQESPPALASSYDFEWLDAEAIAETIKGWLHPESQNGRSFFPFAQSGAGDVFCLTTHEDEHEGECVVVYIWLDSDAHTIEAFSFADFIYSRLVTAMTDMSHLLDDLSSAANARQCLLADIRRLSAYLPADDATRLQAYLERPVIEVEVTYGRRTERVPCLIADEDYKLLMQGKRASVDWPVHIVARWDVRPVLPA</sequence>
<dbReference type="RefSeq" id="WP_186953520.1">
    <property type="nucleotide sequence ID" value="NZ_JACOFX010000004.1"/>
</dbReference>
<dbReference type="Gene3D" id="3.40.1580.10">
    <property type="entry name" value="SMI1/KNR4-like"/>
    <property type="match status" value="1"/>
</dbReference>